<organism evidence="2 3">
    <name type="scientific">Nonomuraea maheshkhaliensis</name>
    <dbReference type="NCBI Taxonomy" id="419590"/>
    <lineage>
        <taxon>Bacteria</taxon>
        <taxon>Bacillati</taxon>
        <taxon>Actinomycetota</taxon>
        <taxon>Actinomycetes</taxon>
        <taxon>Streptosporangiales</taxon>
        <taxon>Streptosporangiaceae</taxon>
        <taxon>Nonomuraea</taxon>
    </lineage>
</organism>
<keyword evidence="1" id="KW-0812">Transmembrane</keyword>
<name>A0ABP4QY32_9ACTN</name>
<protein>
    <recommendedName>
        <fullName evidence="4">Secreted protein</fullName>
    </recommendedName>
</protein>
<dbReference type="Proteomes" id="UP001500064">
    <property type="component" value="Unassembled WGS sequence"/>
</dbReference>
<dbReference type="EMBL" id="BAAAMU010000009">
    <property type="protein sequence ID" value="GAA1621635.1"/>
    <property type="molecule type" value="Genomic_DNA"/>
</dbReference>
<evidence type="ECO:0008006" key="4">
    <source>
        <dbReference type="Google" id="ProtNLM"/>
    </source>
</evidence>
<feature type="transmembrane region" description="Helical" evidence="1">
    <location>
        <begin position="9"/>
        <end position="30"/>
    </location>
</feature>
<keyword evidence="3" id="KW-1185">Reference proteome</keyword>
<sequence length="62" mass="6509">MNAKLSARALVALSIVYGLTIGVLAMFHVAETTMTTFMIVGAIVIGALWTVRGLLTGRGRSS</sequence>
<keyword evidence="1" id="KW-0472">Membrane</keyword>
<evidence type="ECO:0000256" key="1">
    <source>
        <dbReference type="SAM" id="Phobius"/>
    </source>
</evidence>
<comment type="caution">
    <text evidence="2">The sequence shown here is derived from an EMBL/GenBank/DDBJ whole genome shotgun (WGS) entry which is preliminary data.</text>
</comment>
<dbReference type="RefSeq" id="WP_346103000.1">
    <property type="nucleotide sequence ID" value="NZ_BAAAMU010000009.1"/>
</dbReference>
<evidence type="ECO:0000313" key="2">
    <source>
        <dbReference type="EMBL" id="GAA1621635.1"/>
    </source>
</evidence>
<evidence type="ECO:0000313" key="3">
    <source>
        <dbReference type="Proteomes" id="UP001500064"/>
    </source>
</evidence>
<feature type="transmembrane region" description="Helical" evidence="1">
    <location>
        <begin position="36"/>
        <end position="55"/>
    </location>
</feature>
<accession>A0ABP4QY32</accession>
<keyword evidence="1" id="KW-1133">Transmembrane helix</keyword>
<proteinExistence type="predicted"/>
<reference evidence="3" key="1">
    <citation type="journal article" date="2019" name="Int. J. Syst. Evol. Microbiol.">
        <title>The Global Catalogue of Microorganisms (GCM) 10K type strain sequencing project: providing services to taxonomists for standard genome sequencing and annotation.</title>
        <authorList>
            <consortium name="The Broad Institute Genomics Platform"/>
            <consortium name="The Broad Institute Genome Sequencing Center for Infectious Disease"/>
            <person name="Wu L."/>
            <person name="Ma J."/>
        </authorList>
    </citation>
    <scope>NUCLEOTIDE SEQUENCE [LARGE SCALE GENOMIC DNA]</scope>
    <source>
        <strain evidence="3">JCM 13929</strain>
    </source>
</reference>
<gene>
    <name evidence="2" type="ORF">GCM10009733_017770</name>
</gene>